<evidence type="ECO:0000256" key="3">
    <source>
        <dbReference type="PROSITE-ProRule" id="PRU00023"/>
    </source>
</evidence>
<accession>A0A699ZGJ3</accession>
<dbReference type="PRINTS" id="PR01415">
    <property type="entry name" value="ANKYRIN"/>
</dbReference>
<gene>
    <name evidence="4" type="ORF">HaLaN_18298</name>
</gene>
<evidence type="ECO:0000313" key="5">
    <source>
        <dbReference type="Proteomes" id="UP000485058"/>
    </source>
</evidence>
<dbReference type="AlphaFoldDB" id="A0A699ZGJ3"/>
<comment type="caution">
    <text evidence="4">The sequence shown here is derived from an EMBL/GenBank/DDBJ whole genome shotgun (WGS) entry which is preliminary data.</text>
</comment>
<dbReference type="Pfam" id="PF00023">
    <property type="entry name" value="Ank"/>
    <property type="match status" value="1"/>
</dbReference>
<evidence type="ECO:0000256" key="2">
    <source>
        <dbReference type="ARBA" id="ARBA00023043"/>
    </source>
</evidence>
<dbReference type="PANTHER" id="PTHR24171">
    <property type="entry name" value="ANKYRIN REPEAT DOMAIN-CONTAINING PROTEIN 39-RELATED"/>
    <property type="match status" value="1"/>
</dbReference>
<protein>
    <submittedName>
        <fullName evidence="4">ANK_REP_REGION domain-containing protein</fullName>
    </submittedName>
</protein>
<sequence length="136" mass="14873">MVTSSKTDLGCTAACGDLPGFDRLIEERHNPRAVDCYLDTPLHLAATYGHLTIVKVNEMQMRPVLLKEQKVAVDVANWEGWTPLCCAIAWGHLDIAKYLIKCGANPNHTTAAGHTLLHLAAWHSCTESVEWLVGGP</sequence>
<name>A0A699ZGJ3_HAELA</name>
<feature type="repeat" description="ANK" evidence="3">
    <location>
        <begin position="79"/>
        <end position="111"/>
    </location>
</feature>
<evidence type="ECO:0000313" key="4">
    <source>
        <dbReference type="EMBL" id="GFH21065.1"/>
    </source>
</evidence>
<dbReference type="SUPFAM" id="SSF48403">
    <property type="entry name" value="Ankyrin repeat"/>
    <property type="match status" value="1"/>
</dbReference>
<dbReference type="PROSITE" id="PS50297">
    <property type="entry name" value="ANK_REP_REGION"/>
    <property type="match status" value="1"/>
</dbReference>
<reference evidence="4 5" key="1">
    <citation type="submission" date="2020-02" db="EMBL/GenBank/DDBJ databases">
        <title>Draft genome sequence of Haematococcus lacustris strain NIES-144.</title>
        <authorList>
            <person name="Morimoto D."/>
            <person name="Nakagawa S."/>
            <person name="Yoshida T."/>
            <person name="Sawayama S."/>
        </authorList>
    </citation>
    <scope>NUCLEOTIDE SEQUENCE [LARGE SCALE GENOMIC DNA]</scope>
    <source>
        <strain evidence="4 5">NIES-144</strain>
    </source>
</reference>
<keyword evidence="2 3" id="KW-0040">ANK repeat</keyword>
<dbReference type="InterPro" id="IPR036770">
    <property type="entry name" value="Ankyrin_rpt-contain_sf"/>
</dbReference>
<dbReference type="PROSITE" id="PS50088">
    <property type="entry name" value="ANK_REPEAT"/>
    <property type="match status" value="1"/>
</dbReference>
<organism evidence="4 5">
    <name type="scientific">Haematococcus lacustris</name>
    <name type="common">Green alga</name>
    <name type="synonym">Haematococcus pluvialis</name>
    <dbReference type="NCBI Taxonomy" id="44745"/>
    <lineage>
        <taxon>Eukaryota</taxon>
        <taxon>Viridiplantae</taxon>
        <taxon>Chlorophyta</taxon>
        <taxon>core chlorophytes</taxon>
        <taxon>Chlorophyceae</taxon>
        <taxon>CS clade</taxon>
        <taxon>Chlamydomonadales</taxon>
        <taxon>Haematococcaceae</taxon>
        <taxon>Haematococcus</taxon>
    </lineage>
</organism>
<dbReference type="Proteomes" id="UP000485058">
    <property type="component" value="Unassembled WGS sequence"/>
</dbReference>
<dbReference type="SMART" id="SM00248">
    <property type="entry name" value="ANK"/>
    <property type="match status" value="2"/>
</dbReference>
<dbReference type="EMBL" id="BLLF01001755">
    <property type="protein sequence ID" value="GFH21065.1"/>
    <property type="molecule type" value="Genomic_DNA"/>
</dbReference>
<keyword evidence="5" id="KW-1185">Reference proteome</keyword>
<keyword evidence="1" id="KW-0677">Repeat</keyword>
<evidence type="ECO:0000256" key="1">
    <source>
        <dbReference type="ARBA" id="ARBA00022737"/>
    </source>
</evidence>
<proteinExistence type="predicted"/>
<dbReference type="InterPro" id="IPR002110">
    <property type="entry name" value="Ankyrin_rpt"/>
</dbReference>
<dbReference type="Pfam" id="PF12796">
    <property type="entry name" value="Ank_2"/>
    <property type="match status" value="1"/>
</dbReference>
<dbReference type="Gene3D" id="1.25.40.20">
    <property type="entry name" value="Ankyrin repeat-containing domain"/>
    <property type="match status" value="1"/>
</dbReference>